<dbReference type="AlphaFoldDB" id="A0A919YA77"/>
<dbReference type="InterPro" id="IPR010982">
    <property type="entry name" value="Lambda_DNA-bd_dom_sf"/>
</dbReference>
<proteinExistence type="predicted"/>
<comment type="caution">
    <text evidence="5">The sequence shown here is derived from an EMBL/GenBank/DDBJ whole genome shotgun (WGS) entry which is preliminary data.</text>
</comment>
<evidence type="ECO:0000256" key="2">
    <source>
        <dbReference type="ARBA" id="ARBA00023125"/>
    </source>
</evidence>
<dbReference type="Gene3D" id="3.40.50.2300">
    <property type="match status" value="2"/>
</dbReference>
<evidence type="ECO:0000313" key="6">
    <source>
        <dbReference type="Proteomes" id="UP000682811"/>
    </source>
</evidence>
<evidence type="ECO:0000313" key="5">
    <source>
        <dbReference type="EMBL" id="GIO47011.1"/>
    </source>
</evidence>
<keyword evidence="1" id="KW-0805">Transcription regulation</keyword>
<dbReference type="CDD" id="cd01544">
    <property type="entry name" value="PBP1_GalR"/>
    <property type="match status" value="1"/>
</dbReference>
<dbReference type="PANTHER" id="PTHR30146:SF149">
    <property type="entry name" value="HTH-TYPE TRANSCRIPTIONAL REGULATOR EBGR"/>
    <property type="match status" value="1"/>
</dbReference>
<dbReference type="PROSITE" id="PS50932">
    <property type="entry name" value="HTH_LACI_2"/>
    <property type="match status" value="1"/>
</dbReference>
<dbReference type="GO" id="GO:0003700">
    <property type="term" value="F:DNA-binding transcription factor activity"/>
    <property type="evidence" value="ECO:0007669"/>
    <property type="project" value="TreeGrafter"/>
</dbReference>
<dbReference type="Pfam" id="PF00356">
    <property type="entry name" value="LacI"/>
    <property type="match status" value="1"/>
</dbReference>
<sequence>MILIATIKEIAKIAKVSSSTVSRVLSKDYSFNVSEETRRNILEIAKSLNYRQRPSKKQNELNIKKNWKIGLLIWCSEQFEFSDPFYMSIRQGIEKECTKQSVTIQRIYRWIDDTSPEIEFSDIDGLIVVGKVEISLDPKRLRPNFPIIFVDYRSSDEHDSVRFDISEAARKAMEHLLKLGYTEIGYIGGRSYIKTPDGIEFYQDERQKTYQMMLEERGLFKEESMFIGSWGAEEGYRLMKEAIEKSNLPRAFFVASDLMAIGALRALHESDIKIPEQVGITSIDGIDVSKYVNPPLTTVKVYTEEMGCTAVKLMIDRLTGRDYSLHANVATELMVRESCGKLV</sequence>
<protein>
    <submittedName>
        <fullName evidence="5">HTH-type transcriptional regulator MsmR</fullName>
    </submittedName>
</protein>
<dbReference type="CDD" id="cd01392">
    <property type="entry name" value="HTH_LacI"/>
    <property type="match status" value="1"/>
</dbReference>
<dbReference type="EMBL" id="BORT01000006">
    <property type="protein sequence ID" value="GIO47011.1"/>
    <property type="molecule type" value="Genomic_DNA"/>
</dbReference>
<dbReference type="PROSITE" id="PS00356">
    <property type="entry name" value="HTH_LACI_1"/>
    <property type="match status" value="1"/>
</dbReference>
<gene>
    <name evidence="5" type="primary">msmR_1</name>
    <name evidence="5" type="ORF">J34TS1_17760</name>
</gene>
<keyword evidence="2" id="KW-0238">DNA-binding</keyword>
<dbReference type="SUPFAM" id="SSF53822">
    <property type="entry name" value="Periplasmic binding protein-like I"/>
    <property type="match status" value="1"/>
</dbReference>
<dbReference type="Proteomes" id="UP000682811">
    <property type="component" value="Unassembled WGS sequence"/>
</dbReference>
<dbReference type="InterPro" id="IPR000843">
    <property type="entry name" value="HTH_LacI"/>
</dbReference>
<dbReference type="GO" id="GO:0000976">
    <property type="term" value="F:transcription cis-regulatory region binding"/>
    <property type="evidence" value="ECO:0007669"/>
    <property type="project" value="TreeGrafter"/>
</dbReference>
<evidence type="ECO:0000256" key="1">
    <source>
        <dbReference type="ARBA" id="ARBA00023015"/>
    </source>
</evidence>
<dbReference type="InterPro" id="IPR046335">
    <property type="entry name" value="LacI/GalR-like_sensor"/>
</dbReference>
<dbReference type="PANTHER" id="PTHR30146">
    <property type="entry name" value="LACI-RELATED TRANSCRIPTIONAL REPRESSOR"/>
    <property type="match status" value="1"/>
</dbReference>
<feature type="domain" description="HTH lacI-type" evidence="4">
    <location>
        <begin position="5"/>
        <end position="51"/>
    </location>
</feature>
<reference evidence="5 6" key="1">
    <citation type="submission" date="2021-03" db="EMBL/GenBank/DDBJ databases">
        <title>Antimicrobial resistance genes in bacteria isolated from Japanese honey, and their potential for conferring macrolide and lincosamide resistance in the American foulbrood pathogen Paenibacillus larvae.</title>
        <authorList>
            <person name="Okamoto M."/>
            <person name="Kumagai M."/>
            <person name="Kanamori H."/>
            <person name="Takamatsu D."/>
        </authorList>
    </citation>
    <scope>NUCLEOTIDE SEQUENCE [LARGE SCALE GENOMIC DNA]</scope>
    <source>
        <strain evidence="5 6">J34TS1</strain>
    </source>
</reference>
<evidence type="ECO:0000259" key="4">
    <source>
        <dbReference type="PROSITE" id="PS50932"/>
    </source>
</evidence>
<name>A0A919YA77_9BACL</name>
<dbReference type="SUPFAM" id="SSF47413">
    <property type="entry name" value="lambda repressor-like DNA-binding domains"/>
    <property type="match status" value="1"/>
</dbReference>
<organism evidence="5 6">
    <name type="scientific">Paenibacillus azoreducens</name>
    <dbReference type="NCBI Taxonomy" id="116718"/>
    <lineage>
        <taxon>Bacteria</taxon>
        <taxon>Bacillati</taxon>
        <taxon>Bacillota</taxon>
        <taxon>Bacilli</taxon>
        <taxon>Bacillales</taxon>
        <taxon>Paenibacillaceae</taxon>
        <taxon>Paenibacillus</taxon>
    </lineage>
</organism>
<evidence type="ECO:0000256" key="3">
    <source>
        <dbReference type="ARBA" id="ARBA00023163"/>
    </source>
</evidence>
<dbReference type="SMART" id="SM00354">
    <property type="entry name" value="HTH_LACI"/>
    <property type="match status" value="1"/>
</dbReference>
<dbReference type="Gene3D" id="1.10.260.40">
    <property type="entry name" value="lambda repressor-like DNA-binding domains"/>
    <property type="match status" value="1"/>
</dbReference>
<keyword evidence="6" id="KW-1185">Reference proteome</keyword>
<dbReference type="Pfam" id="PF13377">
    <property type="entry name" value="Peripla_BP_3"/>
    <property type="match status" value="1"/>
</dbReference>
<dbReference type="RefSeq" id="WP_237100327.1">
    <property type="nucleotide sequence ID" value="NZ_AP025343.1"/>
</dbReference>
<dbReference type="InterPro" id="IPR028082">
    <property type="entry name" value="Peripla_BP_I"/>
</dbReference>
<accession>A0A919YA77</accession>
<keyword evidence="3" id="KW-0804">Transcription</keyword>